<reference evidence="1" key="1">
    <citation type="submission" date="2024-06" db="EMBL/GenBank/DDBJ databases">
        <authorList>
            <consortium name="consrtm"/>
            <person name="Uemura M."/>
            <person name="Terahara T."/>
        </authorList>
    </citation>
    <scope>NUCLEOTIDE SEQUENCE</scope>
    <source>
        <strain evidence="1">KM77-8</strain>
    </source>
</reference>
<gene>
    <name evidence="1" type="ORF">SHKM778_65830</name>
</gene>
<sequence length="90" mass="9518">MIDVGLFAPIVRGILRFCRADPMRIVVGTALLAAIVSLDGDGSTTFMITRWAEPAAAGRAGAGWVWKVGVRFSPEGADCVRSLPPGATFR</sequence>
<organism evidence="1">
    <name type="scientific">Streptomyces haneummycinicus</name>
    <dbReference type="NCBI Taxonomy" id="3074435"/>
    <lineage>
        <taxon>Bacteria</taxon>
        <taxon>Bacillati</taxon>
        <taxon>Actinomycetota</taxon>
        <taxon>Actinomycetes</taxon>
        <taxon>Kitasatosporales</taxon>
        <taxon>Streptomycetaceae</taxon>
        <taxon>Streptomyces</taxon>
    </lineage>
</organism>
<dbReference type="EMBL" id="AP035768">
    <property type="protein sequence ID" value="BFO20195.1"/>
    <property type="molecule type" value="Genomic_DNA"/>
</dbReference>
<name>A0AAT9HRS6_9ACTN</name>
<protein>
    <submittedName>
        <fullName evidence="1">Uncharacterized protein</fullName>
    </submittedName>
</protein>
<reference evidence="1" key="2">
    <citation type="submission" date="2024-07" db="EMBL/GenBank/DDBJ databases">
        <title>Streptomyces haneummycinica sp. nov., a new antibiotic-producing actinobacterium isolated from marine sediment.</title>
        <authorList>
            <person name="Uemura M."/>
            <person name="Hamada M."/>
            <person name="Hirano S."/>
            <person name="Kobayashi K."/>
            <person name="Ohshiro T."/>
            <person name="Kobayashi T."/>
            <person name="Terahara T."/>
        </authorList>
    </citation>
    <scope>NUCLEOTIDE SEQUENCE</scope>
    <source>
        <strain evidence="1">KM77-8</strain>
    </source>
</reference>
<dbReference type="AlphaFoldDB" id="A0AAT9HRS6"/>
<proteinExistence type="predicted"/>
<evidence type="ECO:0000313" key="1">
    <source>
        <dbReference type="EMBL" id="BFO20195.1"/>
    </source>
</evidence>
<accession>A0AAT9HRS6</accession>